<evidence type="ECO:0000313" key="12">
    <source>
        <dbReference type="EMBL" id="ARM19830.1"/>
    </source>
</evidence>
<reference evidence="12" key="3">
    <citation type="journal article" date="2017" name="Biol. Cell">
        <title>The costa of trichomonads: A complex macromolecular cytoskeleton structure made of uncommon proteins.</title>
        <authorList>
            <person name="de Andrade Rosa I."/>
            <person name="Brigido M.C."/>
            <person name="de Oliveira Santos E."/>
            <person name="Gonzaga L."/>
            <person name="Zingali R.B."/>
            <person name="de Vasconcelos A.T."/>
            <person name="de Souza W."/>
            <person name="Benchimol M."/>
        </authorList>
    </citation>
    <scope>NUCLEOTIDE SEQUENCE</scope>
    <source>
        <strain evidence="12">14461</strain>
    </source>
</reference>
<keyword evidence="4" id="KW-0547">Nucleotide-binding</keyword>
<dbReference type="EMBL" id="MLAK01000272">
    <property type="protein sequence ID" value="OHT15106.1"/>
    <property type="molecule type" value="Genomic_DNA"/>
</dbReference>
<sequence>MKENQLLRAQFEEAVSLTSQMEDLHKQNSALLTQVNQLKAEKVDLIHRLDILVQKDKETESRLLNEKASSNNLRGSDLTSMTKEIEKIKAQSKAQLDDIYGQLQRSEQEREKESVEKRLLISKLDRIIGEASRFFENNLQSVDEVLEALNGPKVCVSTDLPSVQPIPVQVRNAVQAKEAEMHKKIHKLKVKLNESEKAKEALDDDLKKLQRESQHAQQQLRAENTELKTQIEKVHEEMTHNERHYEANMNRLTTQNESLKNEVSKLKERVKKINEDCKELKHQLHMAQLQARTASPVAPKGSEGVSQSAAHNQKHDAQLEALVEKLQATVSELNNEISNANKKRDSAISQLKDKDNEIHNLAIQIEKVKSEFTALDTVHQETLLEVETLRQALITREKAKDEIKNAPKAKQPNPTIVKLHKALDEQKQKFYALQIVSGKQETRIQDQESEIRHLTARTRELEADLSRSCNEILELKTTFETRHVPTADDLLPPQVFRCDDFSPELSTQIAKIASNPSLQPPSKVQHSYKAIRKYFTKQIAMRDAALDAAFNENQTISNAVNQFLVDASIALCDQPVTFKDFFAQNAGKDIVEKIINIRADNAALVHHNELMKNALVNLKETFIEIGDANDPIGHVQSIKEKIEQLNGDVYVRNKKLRQYKSTLASTQAQAKSRENELLNEIQSLKFQVEDLVQQCKRNNEEIAALRQNNQRMQVELSDVNHTREDLESTIIQDQDEQIQMATDDLSKQVSKLREQLRTQKEQFDHLEIEYHDATEQLNRTRKQLQLVKTQKLQKDAEYDELVKISAEKEDAAANRFESEKQHLTESYENALQKLHEQCEQHRSDVEKFNASLAEEQVKLANLKATIAKVEKEKLKALAEMQTTKNQMKREKMLMESTIRSQKLQAEAQYNERLEEFKGRAEAEKRTLLAFGADSFRDFFNPGTTIDERSYKYVIEKAHEKLVQLAKSDAHVRRMVSACEQQTTEDAVAQLLLNSV</sequence>
<dbReference type="GO" id="GO:0005524">
    <property type="term" value="F:ATP binding"/>
    <property type="evidence" value="ECO:0007669"/>
    <property type="project" value="UniProtKB-KW"/>
</dbReference>
<feature type="coiled-coil region" evidence="11">
    <location>
        <begin position="316"/>
        <end position="371"/>
    </location>
</feature>
<dbReference type="PANTHER" id="PTHR19306:SF11">
    <property type="entry name" value="CHROMOSOME UNDETERMINED SCAFFOLD_56, WHOLE GENOME SHOTGUN SEQUENCE"/>
    <property type="match status" value="1"/>
</dbReference>
<evidence type="ECO:0000256" key="4">
    <source>
        <dbReference type="ARBA" id="ARBA00022741"/>
    </source>
</evidence>
<keyword evidence="6" id="KW-0067">ATP-binding</keyword>
<dbReference type="OrthoDB" id="6108017at2759"/>
<evidence type="ECO:0000256" key="7">
    <source>
        <dbReference type="ARBA" id="ARBA00023054"/>
    </source>
</evidence>
<organism evidence="13 14">
    <name type="scientific">Tritrichomonas foetus</name>
    <dbReference type="NCBI Taxonomy" id="1144522"/>
    <lineage>
        <taxon>Eukaryota</taxon>
        <taxon>Metamonada</taxon>
        <taxon>Parabasalia</taxon>
        <taxon>Tritrichomonadida</taxon>
        <taxon>Tritrichomonadidae</taxon>
        <taxon>Tritrichomonas</taxon>
    </lineage>
</organism>
<evidence type="ECO:0000313" key="14">
    <source>
        <dbReference type="Proteomes" id="UP000179807"/>
    </source>
</evidence>
<feature type="coiled-coil region" evidence="11">
    <location>
        <begin position="656"/>
        <end position="926"/>
    </location>
</feature>
<evidence type="ECO:0000256" key="1">
    <source>
        <dbReference type="ARBA" id="ARBA00004123"/>
    </source>
</evidence>
<dbReference type="GO" id="GO:0030915">
    <property type="term" value="C:Smc5-Smc6 complex"/>
    <property type="evidence" value="ECO:0007669"/>
    <property type="project" value="TreeGrafter"/>
</dbReference>
<proteinExistence type="predicted"/>
<dbReference type="GO" id="GO:0005634">
    <property type="term" value="C:nucleus"/>
    <property type="evidence" value="ECO:0007669"/>
    <property type="project" value="UniProtKB-SubCell"/>
</dbReference>
<keyword evidence="3" id="KW-0158">Chromosome</keyword>
<dbReference type="GO" id="GO:0003684">
    <property type="term" value="F:damaged DNA binding"/>
    <property type="evidence" value="ECO:0007669"/>
    <property type="project" value="TreeGrafter"/>
</dbReference>
<dbReference type="AlphaFoldDB" id="A0A1J4KVD3"/>
<keyword evidence="7 11" id="KW-0175">Coiled coil</keyword>
<dbReference type="RefSeq" id="XP_068368242.1">
    <property type="nucleotide sequence ID" value="XM_068497831.1"/>
</dbReference>
<name>A0A1J4KVD3_9EUKA</name>
<dbReference type="Proteomes" id="UP000179807">
    <property type="component" value="Unassembled WGS sequence"/>
</dbReference>
<evidence type="ECO:0000256" key="8">
    <source>
        <dbReference type="ARBA" id="ARBA00023172"/>
    </source>
</evidence>
<dbReference type="VEuPathDB" id="TrichDB:TRFO_14461"/>
<dbReference type="GO" id="GO:0000724">
    <property type="term" value="P:double-strand break repair via homologous recombination"/>
    <property type="evidence" value="ECO:0007669"/>
    <property type="project" value="TreeGrafter"/>
</dbReference>
<evidence type="ECO:0000256" key="5">
    <source>
        <dbReference type="ARBA" id="ARBA00022763"/>
    </source>
</evidence>
<dbReference type="EMBL" id="KX579597">
    <property type="protein sequence ID" value="ARM19830.1"/>
    <property type="molecule type" value="Genomic_DNA"/>
</dbReference>
<dbReference type="GeneID" id="94832535"/>
<evidence type="ECO:0000256" key="3">
    <source>
        <dbReference type="ARBA" id="ARBA00022454"/>
    </source>
</evidence>
<feature type="coiled-coil region" evidence="11">
    <location>
        <begin position="21"/>
        <end position="55"/>
    </location>
</feature>
<keyword evidence="14" id="KW-1185">Reference proteome</keyword>
<dbReference type="GO" id="GO:0003697">
    <property type="term" value="F:single-stranded DNA binding"/>
    <property type="evidence" value="ECO:0007669"/>
    <property type="project" value="TreeGrafter"/>
</dbReference>
<keyword evidence="9" id="KW-0234">DNA repair</keyword>
<keyword evidence="5" id="KW-0227">DNA damage</keyword>
<evidence type="ECO:0000256" key="2">
    <source>
        <dbReference type="ARBA" id="ARBA00004286"/>
    </source>
</evidence>
<reference evidence="12" key="1">
    <citation type="submission" date="2016-07" db="EMBL/GenBank/DDBJ databases">
        <authorList>
            <person name="Rosa I.A."/>
            <person name="Brigido M.C."/>
            <person name="Santos E.O."/>
            <person name="Almeida L.G.P."/>
            <person name="Zingalli R.B."/>
            <person name="Vasconcelos A.T.R."/>
            <person name="Souza W."/>
            <person name="Benchimol M."/>
        </authorList>
    </citation>
    <scope>NUCLEOTIDE SEQUENCE</scope>
    <source>
        <strain evidence="12">14461</strain>
    </source>
</reference>
<comment type="subcellular location">
    <subcellularLocation>
        <location evidence="2">Chromosome</location>
    </subcellularLocation>
    <subcellularLocation>
        <location evidence="1">Nucleus</location>
    </subcellularLocation>
</comment>
<keyword evidence="8" id="KW-0233">DNA recombination</keyword>
<feature type="coiled-coil region" evidence="11">
    <location>
        <begin position="185"/>
        <end position="290"/>
    </location>
</feature>
<evidence type="ECO:0000256" key="6">
    <source>
        <dbReference type="ARBA" id="ARBA00022840"/>
    </source>
</evidence>
<gene>
    <name evidence="13" type="ORF">TRFO_14461</name>
</gene>
<evidence type="ECO:0000256" key="11">
    <source>
        <dbReference type="SAM" id="Coils"/>
    </source>
</evidence>
<evidence type="ECO:0000256" key="10">
    <source>
        <dbReference type="ARBA" id="ARBA00023242"/>
    </source>
</evidence>
<dbReference type="GO" id="GO:0035861">
    <property type="term" value="C:site of double-strand break"/>
    <property type="evidence" value="ECO:0007669"/>
    <property type="project" value="TreeGrafter"/>
</dbReference>
<accession>A0A1J4KVD3</accession>
<protein>
    <submittedName>
        <fullName evidence="13">Uncharacterized protein</fullName>
    </submittedName>
</protein>
<evidence type="ECO:0000313" key="13">
    <source>
        <dbReference type="EMBL" id="OHT15106.1"/>
    </source>
</evidence>
<dbReference type="PANTHER" id="PTHR19306">
    <property type="entry name" value="STRUCTURAL MAINTENANCE OF CHROMOSOMES 5,6 SMC5, SMC6"/>
    <property type="match status" value="1"/>
</dbReference>
<evidence type="ECO:0000256" key="9">
    <source>
        <dbReference type="ARBA" id="ARBA00023204"/>
    </source>
</evidence>
<reference evidence="13 14" key="2">
    <citation type="submission" date="2016-10" db="EMBL/GenBank/DDBJ databases">
        <authorList>
            <person name="Benchimol M."/>
            <person name="Almeida L.G."/>
            <person name="Vasconcelos A.T."/>
            <person name="Perreira-Neves A."/>
            <person name="Rosa I.A."/>
            <person name="Tasca T."/>
            <person name="Bogo M.R."/>
            <person name="de Souza W."/>
        </authorList>
    </citation>
    <scope>NUCLEOTIDE SEQUENCE [LARGE SCALE GENOMIC DNA]</scope>
    <source>
        <strain evidence="13 14">K</strain>
    </source>
</reference>
<keyword evidence="10" id="KW-0539">Nucleus</keyword>